<keyword evidence="2 5" id="KW-0547">Nucleotide-binding</keyword>
<feature type="region of interest" description="Disordered" evidence="7">
    <location>
        <begin position="136"/>
        <end position="173"/>
    </location>
</feature>
<dbReference type="Gene3D" id="3.40.850.10">
    <property type="entry name" value="Kinesin motor domain"/>
    <property type="match status" value="1"/>
</dbReference>
<keyword evidence="4 5" id="KW-0505">Motor protein</keyword>
<dbReference type="PANTHER" id="PTHR47972:SF45">
    <property type="entry name" value="PROTEIN CLARET SEGREGATIONAL"/>
    <property type="match status" value="1"/>
</dbReference>
<dbReference type="AlphaFoldDB" id="A0AAV1HTK9"/>
<dbReference type="SUPFAM" id="SSF52540">
    <property type="entry name" value="P-loop containing nucleoside triphosphate hydrolases"/>
    <property type="match status" value="1"/>
</dbReference>
<comment type="similarity">
    <text evidence="5">Belongs to the TRAFAC class myosin-kinesin ATPase superfamily. Kinesin family.</text>
</comment>
<dbReference type="GO" id="GO:0005524">
    <property type="term" value="F:ATP binding"/>
    <property type="evidence" value="ECO:0007669"/>
    <property type="project" value="UniProtKB-UniRule"/>
</dbReference>
<dbReference type="GO" id="GO:0005874">
    <property type="term" value="C:microtubule"/>
    <property type="evidence" value="ECO:0007669"/>
    <property type="project" value="UniProtKB-KW"/>
</dbReference>
<feature type="coiled-coil region" evidence="6">
    <location>
        <begin position="611"/>
        <end position="708"/>
    </location>
</feature>
<dbReference type="GO" id="GO:0008017">
    <property type="term" value="F:microtubule binding"/>
    <property type="evidence" value="ECO:0007669"/>
    <property type="project" value="InterPro"/>
</dbReference>
<accession>A0AAV1HTK9</accession>
<dbReference type="GO" id="GO:0003777">
    <property type="term" value="F:microtubule motor activity"/>
    <property type="evidence" value="ECO:0007669"/>
    <property type="project" value="InterPro"/>
</dbReference>
<dbReference type="EMBL" id="CAUYUE010000002">
    <property type="protein sequence ID" value="CAK0745100.1"/>
    <property type="molecule type" value="Genomic_DNA"/>
</dbReference>
<keyword evidence="10" id="KW-1185">Reference proteome</keyword>
<dbReference type="InterPro" id="IPR001752">
    <property type="entry name" value="Kinesin_motor_dom"/>
</dbReference>
<evidence type="ECO:0000256" key="6">
    <source>
        <dbReference type="SAM" id="Coils"/>
    </source>
</evidence>
<dbReference type="InterPro" id="IPR027417">
    <property type="entry name" value="P-loop_NTPase"/>
</dbReference>
<evidence type="ECO:0000256" key="2">
    <source>
        <dbReference type="ARBA" id="ARBA00022741"/>
    </source>
</evidence>
<dbReference type="PRINTS" id="PR00380">
    <property type="entry name" value="KINESINHEAVY"/>
</dbReference>
<feature type="compositionally biased region" description="Polar residues" evidence="7">
    <location>
        <begin position="74"/>
        <end position="83"/>
    </location>
</feature>
<dbReference type="SMART" id="SM00129">
    <property type="entry name" value="KISc"/>
    <property type="match status" value="1"/>
</dbReference>
<evidence type="ECO:0000256" key="3">
    <source>
        <dbReference type="ARBA" id="ARBA00022840"/>
    </source>
</evidence>
<dbReference type="PROSITE" id="PS50067">
    <property type="entry name" value="KINESIN_MOTOR_2"/>
    <property type="match status" value="1"/>
</dbReference>
<keyword evidence="6" id="KW-0175">Coiled coil</keyword>
<dbReference type="GO" id="GO:0007018">
    <property type="term" value="P:microtubule-based movement"/>
    <property type="evidence" value="ECO:0007669"/>
    <property type="project" value="InterPro"/>
</dbReference>
<evidence type="ECO:0000256" key="7">
    <source>
        <dbReference type="SAM" id="MobiDB-lite"/>
    </source>
</evidence>
<evidence type="ECO:0000259" key="8">
    <source>
        <dbReference type="PROSITE" id="PS50067"/>
    </source>
</evidence>
<dbReference type="InterPro" id="IPR036961">
    <property type="entry name" value="Kinesin_motor_dom_sf"/>
</dbReference>
<dbReference type="Pfam" id="PF00225">
    <property type="entry name" value="Kinesin"/>
    <property type="match status" value="1"/>
</dbReference>
<organism evidence="9 10">
    <name type="scientific">Coccomyxa viridis</name>
    <dbReference type="NCBI Taxonomy" id="1274662"/>
    <lineage>
        <taxon>Eukaryota</taxon>
        <taxon>Viridiplantae</taxon>
        <taxon>Chlorophyta</taxon>
        <taxon>core chlorophytes</taxon>
        <taxon>Trebouxiophyceae</taxon>
        <taxon>Trebouxiophyceae incertae sedis</taxon>
        <taxon>Coccomyxaceae</taxon>
        <taxon>Coccomyxa</taxon>
    </lineage>
</organism>
<feature type="region of interest" description="Disordered" evidence="7">
    <location>
        <begin position="354"/>
        <end position="386"/>
    </location>
</feature>
<dbReference type="InterPro" id="IPR027640">
    <property type="entry name" value="Kinesin-like_fam"/>
</dbReference>
<gene>
    <name evidence="9" type="ORF">CVIRNUC_001596</name>
</gene>
<feature type="compositionally biased region" description="Polar residues" evidence="7">
    <location>
        <begin position="143"/>
        <end position="158"/>
    </location>
</feature>
<feature type="binding site" evidence="5">
    <location>
        <begin position="781"/>
        <end position="788"/>
    </location>
    <ligand>
        <name>ATP</name>
        <dbReference type="ChEBI" id="CHEBI:30616"/>
    </ligand>
</feature>
<protein>
    <recommendedName>
        <fullName evidence="8">Kinesin motor domain-containing protein</fullName>
    </recommendedName>
</protein>
<feature type="compositionally biased region" description="Basic and acidic residues" evidence="7">
    <location>
        <begin position="28"/>
        <end position="55"/>
    </location>
</feature>
<sequence length="1086" mass="117270">MHNRRVNKAQPSSSRPAFDTFKGSLSEHSQRDNVAKKPAGRKQEGSKTFGSDKENAGQSAQTRSVKPVPGYLRATTSSKSKTGPSEEWTFTMEDQLHSLQGDFAAMKRDSVRLSLAGTENSLPVIAAPSPAQASISARPSALKHQSFQATDNPLSSAGDTPLKELEPTNSSGAATYSMLMPTLRGHLRLTGVPEQRLSLPEADPFESAGQWDAPSLAQVAEELFSDSAFAEMCERGLTMQLKRTKDGATAETRIAELAGLVKLLRRCLTQMSSRARSFIDTCIRFEREARQQVESLVLARDSAAANHKRELAAAQRDAAQVEAQHKGAAASWHTELDWHRSELSAMKRELERIQGERDRAREDARQEHAARASLEDAAQGTKRETGQQLRELQVEHGAALRQLAAAQEAAQRTQQRLEAELRAAREASNAAAASAAALQEGKSALQQELDHALEDMNSARQREQQMLSHHTQLSADYTSQSASYEKAKSHEAELARQLATAQERCEALRAECEARTAALEGVQMRLREALASQTASCQHWEAQLSSAQSARDAALEREAALEAEKAQLKAGLGGALEQRQALEAQLGMLAAQQQSLRQSAEAVAAREVEANQRAEQAAQDAAEVHDLAQREAAAHEAALQEASQKAARLARLEGEMEALQDAIGTGSVDQAEMLGRLIRRVADLEAAVAQSTRQRRELHNQLVELRGNIRVFCRIKPHPRAAVNVAPDHQTVKLHAEGKDQSFTFDRVFGPQADQTAVFQEVSELVQSALDGYKVCLFSYGQTGAGKTHTMQGSKGQDGQGIIPRAILKILDEVERLKEQGWQYRLEASFVEVYNETLKDLLAEGKGRDIGKITDQNAIKHGLAGGHTQVAGATVVPVASSDVAAALVRKAAVARACEATAMNASSSRSHSVFMLAITGRHEASGTALRGALNLVDLAGSERLARSQAEGQRAKEACSINKSLSSLGDVFAALSSKSAHIPYRNSKLTHLLQPCLGGSGKTLMFVNINPEEESLQETVCSLRFAAKVNACETSAKGGAKRHVQQTGGDPAATPAQGGRRQSMHVGPQKRKAAAPLAPAGRNARPRV</sequence>
<evidence type="ECO:0000256" key="4">
    <source>
        <dbReference type="ARBA" id="ARBA00023175"/>
    </source>
</evidence>
<feature type="compositionally biased region" description="Basic and acidic residues" evidence="7">
    <location>
        <begin position="354"/>
        <end position="374"/>
    </location>
</feature>
<feature type="region of interest" description="Disordered" evidence="7">
    <location>
        <begin position="1"/>
        <end position="86"/>
    </location>
</feature>
<proteinExistence type="inferred from homology"/>
<comment type="caution">
    <text evidence="9">The sequence shown here is derived from an EMBL/GenBank/DDBJ whole genome shotgun (WGS) entry which is preliminary data.</text>
</comment>
<name>A0AAV1HTK9_9CHLO</name>
<feature type="compositionally biased region" description="Polar residues" evidence="7">
    <location>
        <begin position="464"/>
        <end position="483"/>
    </location>
</feature>
<evidence type="ECO:0000313" key="9">
    <source>
        <dbReference type="EMBL" id="CAK0745100.1"/>
    </source>
</evidence>
<evidence type="ECO:0000313" key="10">
    <source>
        <dbReference type="Proteomes" id="UP001314263"/>
    </source>
</evidence>
<feature type="domain" description="Kinesin motor" evidence="8">
    <location>
        <begin position="708"/>
        <end position="1030"/>
    </location>
</feature>
<dbReference type="Proteomes" id="UP001314263">
    <property type="component" value="Unassembled WGS sequence"/>
</dbReference>
<reference evidence="9 10" key="1">
    <citation type="submission" date="2023-10" db="EMBL/GenBank/DDBJ databases">
        <authorList>
            <person name="Maclean D."/>
            <person name="Macfadyen A."/>
        </authorList>
    </citation>
    <scope>NUCLEOTIDE SEQUENCE [LARGE SCALE GENOMIC DNA]</scope>
</reference>
<evidence type="ECO:0000256" key="1">
    <source>
        <dbReference type="ARBA" id="ARBA00022701"/>
    </source>
</evidence>
<keyword evidence="3 5" id="KW-0067">ATP-binding</keyword>
<feature type="region of interest" description="Disordered" evidence="7">
    <location>
        <begin position="460"/>
        <end position="485"/>
    </location>
</feature>
<feature type="compositionally biased region" description="Low complexity" evidence="7">
    <location>
        <begin position="1072"/>
        <end position="1086"/>
    </location>
</feature>
<evidence type="ECO:0000256" key="5">
    <source>
        <dbReference type="PROSITE-ProRule" id="PRU00283"/>
    </source>
</evidence>
<keyword evidence="1" id="KW-0493">Microtubule</keyword>
<feature type="region of interest" description="Disordered" evidence="7">
    <location>
        <begin position="1036"/>
        <end position="1086"/>
    </location>
</feature>
<dbReference type="PANTHER" id="PTHR47972">
    <property type="entry name" value="KINESIN-LIKE PROTEIN KLP-3"/>
    <property type="match status" value="1"/>
</dbReference>